<dbReference type="EMBL" id="BK014884">
    <property type="protein sequence ID" value="DAD80498.1"/>
    <property type="molecule type" value="Genomic_DNA"/>
</dbReference>
<evidence type="ECO:0000313" key="1">
    <source>
        <dbReference type="EMBL" id="DAD80498.1"/>
    </source>
</evidence>
<sequence length="127" mass="14732">MSIRDFVFMKILYPLFGEQIDAYLERHRLAQVKSIQITQEGLVKIRVNKSYPLGAYITVFMFGDEIHDPDTDEYLGCLEHVYARGKVIESYPNESKVLLIQQEKEFSVGYLVKADGSQEYAISTMRR</sequence>
<accession>A0A8S5ME47</accession>
<name>A0A8S5ME47_9CAUD</name>
<protein>
    <submittedName>
        <fullName evidence="1">PilA, Type IV-A pilus assembly, pilus, ring, membrane channel</fullName>
    </submittedName>
</protein>
<organism evidence="1">
    <name type="scientific">Siphoviridae sp. ctYh54</name>
    <dbReference type="NCBI Taxonomy" id="2826379"/>
    <lineage>
        <taxon>Viruses</taxon>
        <taxon>Duplodnaviria</taxon>
        <taxon>Heunggongvirae</taxon>
        <taxon>Uroviricota</taxon>
        <taxon>Caudoviricetes</taxon>
    </lineage>
</organism>
<reference evidence="1" key="1">
    <citation type="journal article" date="2021" name="Proc. Natl. Acad. Sci. U.S.A.">
        <title>A Catalog of Tens of Thousands of Viruses from Human Metagenomes Reveals Hidden Associations with Chronic Diseases.</title>
        <authorList>
            <person name="Tisza M.J."/>
            <person name="Buck C.B."/>
        </authorList>
    </citation>
    <scope>NUCLEOTIDE SEQUENCE</scope>
    <source>
        <strain evidence="1">CtYh54</strain>
    </source>
</reference>
<proteinExistence type="predicted"/>